<dbReference type="InterPro" id="IPR020835">
    <property type="entry name" value="Catalase_sf"/>
</dbReference>
<comment type="caution">
    <text evidence="1">The sequence shown here is derived from an EMBL/GenBank/DDBJ whole genome shotgun (WGS) entry which is preliminary data.</text>
</comment>
<keyword evidence="2" id="KW-1185">Reference proteome</keyword>
<dbReference type="AlphaFoldDB" id="U5DSU0"/>
<dbReference type="GO" id="GO:0020037">
    <property type="term" value="F:heme binding"/>
    <property type="evidence" value="ECO:0007669"/>
    <property type="project" value="InterPro"/>
</dbReference>
<organism evidence="1 2">
    <name type="scientific">Rubidibacter lacunae KORDI 51-2</name>
    <dbReference type="NCBI Taxonomy" id="582515"/>
    <lineage>
        <taxon>Bacteria</taxon>
        <taxon>Bacillati</taxon>
        <taxon>Cyanobacteriota</taxon>
        <taxon>Cyanophyceae</taxon>
        <taxon>Oscillatoriophycideae</taxon>
        <taxon>Chroococcales</taxon>
        <taxon>Aphanothecaceae</taxon>
        <taxon>Rubidibacter</taxon>
    </lineage>
</organism>
<sequence length="337" mass="38852">MTKDLEHIPENERQDTASLEQMLQAKMTRDYPPPARMQRDAHPKQHGLVKAEFIVEENIPVNLKIGVFKQPCSYKAWIRFSNQNSDPQPDNVKDIRGMAIKLMGVSGEKLLEEEKNATTHDFILISTPMFVTKSVNQFEKLIAALVSHKVRIVLFFLLNPGVLINLLRSNKNYPNPLAARYWSSTPYQYGDRIVKYSAKPNDSDFGEIPDSPDENYLRSALSTYLSKKGTSFDFMVQLRNDSKSMPIEDSSKRWSETESPFIKVATIKIHRQKIDSPEQFAYGNTLSFNPWHALPEHRPLGGINRARKVIYESISKFRHEKNNIKRHEPVDFSPFEE</sequence>
<dbReference type="SUPFAM" id="SSF56634">
    <property type="entry name" value="Heme-dependent catalase-like"/>
    <property type="match status" value="1"/>
</dbReference>
<dbReference type="STRING" id="582515.KR51_00006030"/>
<evidence type="ECO:0000313" key="2">
    <source>
        <dbReference type="Proteomes" id="UP000016960"/>
    </source>
</evidence>
<gene>
    <name evidence="1" type="ORF">KR51_00006030</name>
</gene>
<dbReference type="Gene3D" id="2.40.180.10">
    <property type="entry name" value="Catalase core domain"/>
    <property type="match status" value="1"/>
</dbReference>
<proteinExistence type="predicted"/>
<dbReference type="eggNOG" id="COG2937">
    <property type="taxonomic scope" value="Bacteria"/>
</dbReference>
<dbReference type="PANTHER" id="PTHR36195">
    <property type="entry name" value="DOMAIN PROTEIN, PUTATIVE (AFU_ORTHOLOGUE AFUA_5G01990)-RELATED-RELATED"/>
    <property type="match status" value="1"/>
</dbReference>
<dbReference type="PATRIC" id="fig|582515.4.peg.687"/>
<name>U5DSU0_9CHRO</name>
<dbReference type="InParanoid" id="U5DSU0"/>
<dbReference type="CDD" id="cd08152">
    <property type="entry name" value="y4iL_like"/>
    <property type="match status" value="1"/>
</dbReference>
<reference evidence="1 2" key="1">
    <citation type="submission" date="2013-05" db="EMBL/GenBank/DDBJ databases">
        <title>Draft genome sequence of Rubidibacter lacunae KORDI 51-2.</title>
        <authorList>
            <person name="Choi D.H."/>
            <person name="Noh J.H."/>
            <person name="Kwon K.-K."/>
            <person name="Lee J.-H."/>
            <person name="Ryu J.-Y."/>
        </authorList>
    </citation>
    <scope>NUCLEOTIDE SEQUENCE [LARGE SCALE GENOMIC DNA]</scope>
    <source>
        <strain evidence="1 2">KORDI 51-2</strain>
    </source>
</reference>
<protein>
    <submittedName>
        <fullName evidence="1">Catalase</fullName>
    </submittedName>
</protein>
<accession>U5DSU0</accession>
<dbReference type="OrthoDB" id="336698at2"/>
<dbReference type="RefSeq" id="WP_022604568.1">
    <property type="nucleotide sequence ID" value="NZ_ASSJ01000008.1"/>
</dbReference>
<dbReference type="PANTHER" id="PTHR36195:SF4">
    <property type="entry name" value="DOMAIN PROTEIN, PUTATIVE (AFU_ORTHOLOGUE AFUA_5G01990)-RELATED"/>
    <property type="match status" value="1"/>
</dbReference>
<dbReference type="Proteomes" id="UP000016960">
    <property type="component" value="Unassembled WGS sequence"/>
</dbReference>
<evidence type="ECO:0000313" key="1">
    <source>
        <dbReference type="EMBL" id="ERN42755.1"/>
    </source>
</evidence>
<dbReference type="EMBL" id="ASSJ01000008">
    <property type="protein sequence ID" value="ERN42755.1"/>
    <property type="molecule type" value="Genomic_DNA"/>
</dbReference>